<comment type="caution">
    <text evidence="2">The sequence shown here is derived from an EMBL/GenBank/DDBJ whole genome shotgun (WGS) entry which is preliminary data.</text>
</comment>
<dbReference type="AlphaFoldDB" id="A0A9D4EBE3"/>
<evidence type="ECO:0000256" key="1">
    <source>
        <dbReference type="SAM" id="MobiDB-lite"/>
    </source>
</evidence>
<reference evidence="2" key="2">
    <citation type="submission" date="2020-11" db="EMBL/GenBank/DDBJ databases">
        <authorList>
            <person name="McCartney M.A."/>
            <person name="Auch B."/>
            <person name="Kono T."/>
            <person name="Mallez S."/>
            <person name="Becker A."/>
            <person name="Gohl D.M."/>
            <person name="Silverstein K.A.T."/>
            <person name="Koren S."/>
            <person name="Bechman K.B."/>
            <person name="Herman A."/>
            <person name="Abrahante J.E."/>
            <person name="Garbe J."/>
        </authorList>
    </citation>
    <scope>NUCLEOTIDE SEQUENCE</scope>
    <source>
        <strain evidence="2">Duluth1</strain>
        <tissue evidence="2">Whole animal</tissue>
    </source>
</reference>
<sequence>MLKARKGGFAPPSPPTASAAPLSQTIATEASPTSRVAPTATAKFPSSPDDSEDDCSEAAPKNLAAHMEHKVTIEHKNTSSVMHISFDLDTCTFDIFHYIFFFYFRSKGNRQPVLPLQVSRHT</sequence>
<evidence type="ECO:0000313" key="2">
    <source>
        <dbReference type="EMBL" id="KAH3776170.1"/>
    </source>
</evidence>
<accession>A0A9D4EBE3</accession>
<reference evidence="2" key="1">
    <citation type="journal article" date="2019" name="bioRxiv">
        <title>The Genome of the Zebra Mussel, Dreissena polymorpha: A Resource for Invasive Species Research.</title>
        <authorList>
            <person name="McCartney M.A."/>
            <person name="Auch B."/>
            <person name="Kono T."/>
            <person name="Mallez S."/>
            <person name="Zhang Y."/>
            <person name="Obille A."/>
            <person name="Becker A."/>
            <person name="Abrahante J.E."/>
            <person name="Garbe J."/>
            <person name="Badalamenti J.P."/>
            <person name="Herman A."/>
            <person name="Mangelson H."/>
            <person name="Liachko I."/>
            <person name="Sullivan S."/>
            <person name="Sone E.D."/>
            <person name="Koren S."/>
            <person name="Silverstein K.A.T."/>
            <person name="Beckman K.B."/>
            <person name="Gohl D.M."/>
        </authorList>
    </citation>
    <scope>NUCLEOTIDE SEQUENCE</scope>
    <source>
        <strain evidence="2">Duluth1</strain>
        <tissue evidence="2">Whole animal</tissue>
    </source>
</reference>
<feature type="compositionally biased region" description="Polar residues" evidence="1">
    <location>
        <begin position="22"/>
        <end position="36"/>
    </location>
</feature>
<name>A0A9D4EBE3_DREPO</name>
<dbReference type="EMBL" id="JAIWYP010000009">
    <property type="protein sequence ID" value="KAH3776170.1"/>
    <property type="molecule type" value="Genomic_DNA"/>
</dbReference>
<gene>
    <name evidence="2" type="ORF">DPMN_177586</name>
</gene>
<feature type="region of interest" description="Disordered" evidence="1">
    <location>
        <begin position="1"/>
        <end position="59"/>
    </location>
</feature>
<proteinExistence type="predicted"/>
<organism evidence="2 3">
    <name type="scientific">Dreissena polymorpha</name>
    <name type="common">Zebra mussel</name>
    <name type="synonym">Mytilus polymorpha</name>
    <dbReference type="NCBI Taxonomy" id="45954"/>
    <lineage>
        <taxon>Eukaryota</taxon>
        <taxon>Metazoa</taxon>
        <taxon>Spiralia</taxon>
        <taxon>Lophotrochozoa</taxon>
        <taxon>Mollusca</taxon>
        <taxon>Bivalvia</taxon>
        <taxon>Autobranchia</taxon>
        <taxon>Heteroconchia</taxon>
        <taxon>Euheterodonta</taxon>
        <taxon>Imparidentia</taxon>
        <taxon>Neoheterodontei</taxon>
        <taxon>Myida</taxon>
        <taxon>Dreissenoidea</taxon>
        <taxon>Dreissenidae</taxon>
        <taxon>Dreissena</taxon>
    </lineage>
</organism>
<dbReference type="Proteomes" id="UP000828390">
    <property type="component" value="Unassembled WGS sequence"/>
</dbReference>
<evidence type="ECO:0000313" key="3">
    <source>
        <dbReference type="Proteomes" id="UP000828390"/>
    </source>
</evidence>
<keyword evidence="3" id="KW-1185">Reference proteome</keyword>
<protein>
    <submittedName>
        <fullName evidence="2">Uncharacterized protein</fullName>
    </submittedName>
</protein>